<dbReference type="EMBL" id="CP056030">
    <property type="protein sequence ID" value="QKZ05850.1"/>
    <property type="molecule type" value="Genomic_DNA"/>
</dbReference>
<dbReference type="Proteomes" id="UP000509568">
    <property type="component" value="Chromosome"/>
</dbReference>
<proteinExistence type="predicted"/>
<evidence type="ECO:0000313" key="2">
    <source>
        <dbReference type="Proteomes" id="UP000509568"/>
    </source>
</evidence>
<protein>
    <submittedName>
        <fullName evidence="1">Uncharacterized protein</fullName>
    </submittedName>
</protein>
<dbReference type="KEGG" id="pez:HWQ56_19455"/>
<reference evidence="1 2" key="1">
    <citation type="submission" date="2020-06" db="EMBL/GenBank/DDBJ databases">
        <title>Pseudomonas eucalypticola sp. nov., an endophyte of Eucalyptus dunnii leaves with biocontrol ability of eucalyptus leaf blight.</title>
        <authorList>
            <person name="Liu Y."/>
            <person name="Song Z."/>
            <person name="Zeng H."/>
            <person name="Lu M."/>
            <person name="Wang X."/>
            <person name="Lian X."/>
            <person name="Zhang Q."/>
        </authorList>
    </citation>
    <scope>NUCLEOTIDE SEQUENCE [LARGE SCALE GENOMIC DNA]</scope>
    <source>
        <strain evidence="1 2">NP-1</strain>
    </source>
</reference>
<gene>
    <name evidence="1" type="ORF">HWQ56_19455</name>
</gene>
<name>A0A7D5HEZ9_9PSED</name>
<organism evidence="1 2">
    <name type="scientific">Pseudomonas eucalypticola</name>
    <dbReference type="NCBI Taxonomy" id="2599595"/>
    <lineage>
        <taxon>Bacteria</taxon>
        <taxon>Pseudomonadati</taxon>
        <taxon>Pseudomonadota</taxon>
        <taxon>Gammaproteobacteria</taxon>
        <taxon>Pseudomonadales</taxon>
        <taxon>Pseudomonadaceae</taxon>
        <taxon>Pseudomonas</taxon>
    </lineage>
</organism>
<keyword evidence="2" id="KW-1185">Reference proteome</keyword>
<accession>A0A7D5HEZ9</accession>
<dbReference type="RefSeq" id="WP_176571541.1">
    <property type="nucleotide sequence ID" value="NZ_CP056030.1"/>
</dbReference>
<sequence>MLNNDQQDRLLLALFATAEAMGQQLTQGAALLMVDDLRDYDEPVLTAALRNCRMEGGRLTVSAILKHAQAADGRPGKDEAWGIAMAAFDERETVVLTDEIRAAMTAASAIFEARDKVGARMAFMSAYERLVTLARGEAKAVNWSVSLGQDPQGRAVAIETAVHLKLMPPERAALYLEDMAIAPTAITQDGLAIAGLLSGDVRPASPGISHKLEAVRAEIKKGKAAAEKARRKKAQADRVDTYLRKRKLRAALAELKSERGAA</sequence>
<evidence type="ECO:0000313" key="1">
    <source>
        <dbReference type="EMBL" id="QKZ05850.1"/>
    </source>
</evidence>
<dbReference type="AlphaFoldDB" id="A0A7D5HEZ9"/>